<dbReference type="Proteomes" id="UP000325302">
    <property type="component" value="Unassembled WGS sequence"/>
</dbReference>
<keyword evidence="8" id="KW-0028">Amino-acid biosynthesis</keyword>
<evidence type="ECO:0000256" key="7">
    <source>
        <dbReference type="ARBA" id="ARBA00048741"/>
    </source>
</evidence>
<evidence type="ECO:0000256" key="5">
    <source>
        <dbReference type="ARBA" id="ARBA00022840"/>
    </source>
</evidence>
<keyword evidence="4 9" id="KW-0547">Nucleotide-binding</keyword>
<keyword evidence="12" id="KW-0436">Ligase</keyword>
<evidence type="ECO:0000256" key="9">
    <source>
        <dbReference type="PIRSR" id="PIRSR001589-2"/>
    </source>
</evidence>
<dbReference type="Pfam" id="PF00733">
    <property type="entry name" value="Asn_synthase"/>
    <property type="match status" value="1"/>
</dbReference>
<dbReference type="PIRSF" id="PIRSF001589">
    <property type="entry name" value="Asn_synthetase_glu-h"/>
    <property type="match status" value="1"/>
</dbReference>
<dbReference type="PANTHER" id="PTHR43284">
    <property type="entry name" value="ASPARAGINE SYNTHETASE (GLUTAMINE-HYDROLYZING)"/>
    <property type="match status" value="1"/>
</dbReference>
<evidence type="ECO:0000259" key="11">
    <source>
        <dbReference type="PROSITE" id="PS51278"/>
    </source>
</evidence>
<evidence type="ECO:0000256" key="4">
    <source>
        <dbReference type="ARBA" id="ARBA00022741"/>
    </source>
</evidence>
<dbReference type="CDD" id="cd00712">
    <property type="entry name" value="AsnB"/>
    <property type="match status" value="1"/>
</dbReference>
<evidence type="ECO:0000256" key="8">
    <source>
        <dbReference type="PIRSR" id="PIRSR001589-1"/>
    </source>
</evidence>
<evidence type="ECO:0000256" key="10">
    <source>
        <dbReference type="PIRSR" id="PIRSR001589-3"/>
    </source>
</evidence>
<dbReference type="NCBIfam" id="TIGR01536">
    <property type="entry name" value="asn_synth_AEB"/>
    <property type="match status" value="1"/>
</dbReference>
<dbReference type="EMBL" id="SMRS01000006">
    <property type="protein sequence ID" value="KAA0874358.1"/>
    <property type="molecule type" value="Genomic_DNA"/>
</dbReference>
<dbReference type="InterPro" id="IPR029055">
    <property type="entry name" value="Ntn_hydrolases_N"/>
</dbReference>
<dbReference type="InterPro" id="IPR014729">
    <property type="entry name" value="Rossmann-like_a/b/a_fold"/>
</dbReference>
<keyword evidence="13" id="KW-1185">Reference proteome</keyword>
<evidence type="ECO:0000256" key="1">
    <source>
        <dbReference type="ARBA" id="ARBA00005187"/>
    </source>
</evidence>
<feature type="site" description="Important for beta-aspartyl-AMP intermediate formation" evidence="10">
    <location>
        <position position="368"/>
    </location>
</feature>
<reference evidence="12 13" key="1">
    <citation type="submission" date="2019-03" db="EMBL/GenBank/DDBJ databases">
        <title>Nitrincola sp. nov. isolated from an Indian soda lake.</title>
        <authorList>
            <person name="Joshi A."/>
            <person name="Thite S.V."/>
            <person name="Joseph N."/>
            <person name="Dhotre D."/>
            <person name="Moorthy M."/>
            <person name="Shouche Y.S."/>
        </authorList>
    </citation>
    <scope>NUCLEOTIDE SEQUENCE [LARGE SCALE GENOMIC DNA]</scope>
    <source>
        <strain evidence="12 13">MEB193</strain>
    </source>
</reference>
<dbReference type="Gene3D" id="3.40.50.620">
    <property type="entry name" value="HUPs"/>
    <property type="match status" value="1"/>
</dbReference>
<comment type="caution">
    <text evidence="12">The sequence shown here is derived from an EMBL/GenBank/DDBJ whole genome shotgun (WGS) entry which is preliminary data.</text>
</comment>
<dbReference type="InterPro" id="IPR051786">
    <property type="entry name" value="ASN_synthetase/amidase"/>
</dbReference>
<evidence type="ECO:0000256" key="3">
    <source>
        <dbReference type="ARBA" id="ARBA00012737"/>
    </source>
</evidence>
<comment type="pathway">
    <text evidence="1">Amino-acid biosynthesis; L-asparagine biosynthesis; L-asparagine from L-aspartate (L-Gln route): step 1/1.</text>
</comment>
<dbReference type="InterPro" id="IPR001962">
    <property type="entry name" value="Asn_synthase"/>
</dbReference>
<dbReference type="PANTHER" id="PTHR43284:SF1">
    <property type="entry name" value="ASPARAGINE SYNTHETASE"/>
    <property type="match status" value="1"/>
</dbReference>
<dbReference type="SUPFAM" id="SSF52402">
    <property type="entry name" value="Adenine nucleotide alpha hydrolases-like"/>
    <property type="match status" value="1"/>
</dbReference>
<evidence type="ECO:0000256" key="6">
    <source>
        <dbReference type="ARBA" id="ARBA00022962"/>
    </source>
</evidence>
<keyword evidence="8" id="KW-0061">Asparagine biosynthesis</keyword>
<feature type="binding site" evidence="9">
    <location>
        <begin position="366"/>
        <end position="367"/>
    </location>
    <ligand>
        <name>ATP</name>
        <dbReference type="ChEBI" id="CHEBI:30616"/>
    </ligand>
</feature>
<comment type="similarity">
    <text evidence="2">Belongs to the asparagine synthetase family.</text>
</comment>
<evidence type="ECO:0000256" key="2">
    <source>
        <dbReference type="ARBA" id="ARBA00005752"/>
    </source>
</evidence>
<dbReference type="OrthoDB" id="9763290at2"/>
<dbReference type="SUPFAM" id="SSF56235">
    <property type="entry name" value="N-terminal nucleophile aminohydrolases (Ntn hydrolases)"/>
    <property type="match status" value="1"/>
</dbReference>
<evidence type="ECO:0000313" key="13">
    <source>
        <dbReference type="Proteomes" id="UP000325302"/>
    </source>
</evidence>
<evidence type="ECO:0000313" key="12">
    <source>
        <dbReference type="EMBL" id="KAA0874358.1"/>
    </source>
</evidence>
<dbReference type="EC" id="6.3.5.4" evidence="3"/>
<dbReference type="PROSITE" id="PS51278">
    <property type="entry name" value="GATASE_TYPE_2"/>
    <property type="match status" value="1"/>
</dbReference>
<keyword evidence="5 9" id="KW-0067">ATP-binding</keyword>
<dbReference type="GO" id="GO:0005524">
    <property type="term" value="F:ATP binding"/>
    <property type="evidence" value="ECO:0007669"/>
    <property type="project" value="UniProtKB-KW"/>
</dbReference>
<feature type="domain" description="Glutamine amidotransferase type-2" evidence="11">
    <location>
        <begin position="2"/>
        <end position="210"/>
    </location>
</feature>
<dbReference type="Pfam" id="PF13537">
    <property type="entry name" value="GATase_7"/>
    <property type="match status" value="1"/>
</dbReference>
<keyword evidence="6 8" id="KW-0315">Glutamine amidotransferase</keyword>
<dbReference type="CDD" id="cd01991">
    <property type="entry name" value="Asn_synthase_B_C"/>
    <property type="match status" value="1"/>
</dbReference>
<comment type="catalytic activity">
    <reaction evidence="7">
        <text>L-aspartate + L-glutamine + ATP + H2O = L-asparagine + L-glutamate + AMP + diphosphate + H(+)</text>
        <dbReference type="Rhea" id="RHEA:12228"/>
        <dbReference type="ChEBI" id="CHEBI:15377"/>
        <dbReference type="ChEBI" id="CHEBI:15378"/>
        <dbReference type="ChEBI" id="CHEBI:29985"/>
        <dbReference type="ChEBI" id="CHEBI:29991"/>
        <dbReference type="ChEBI" id="CHEBI:30616"/>
        <dbReference type="ChEBI" id="CHEBI:33019"/>
        <dbReference type="ChEBI" id="CHEBI:58048"/>
        <dbReference type="ChEBI" id="CHEBI:58359"/>
        <dbReference type="ChEBI" id="CHEBI:456215"/>
        <dbReference type="EC" id="6.3.5.4"/>
    </reaction>
</comment>
<feature type="binding site" evidence="9">
    <location>
        <position position="98"/>
    </location>
    <ligand>
        <name>L-glutamine</name>
        <dbReference type="ChEBI" id="CHEBI:58359"/>
    </ligand>
</feature>
<dbReference type="InterPro" id="IPR006426">
    <property type="entry name" value="Asn_synth_AEB"/>
</dbReference>
<dbReference type="RefSeq" id="WP_149391091.1">
    <property type="nucleotide sequence ID" value="NZ_SMRS01000006.1"/>
</dbReference>
<dbReference type="GO" id="GO:0005829">
    <property type="term" value="C:cytosol"/>
    <property type="evidence" value="ECO:0007669"/>
    <property type="project" value="TreeGrafter"/>
</dbReference>
<dbReference type="GO" id="GO:0006529">
    <property type="term" value="P:asparagine biosynthetic process"/>
    <property type="evidence" value="ECO:0007669"/>
    <property type="project" value="UniProtKB-KW"/>
</dbReference>
<organism evidence="12 13">
    <name type="scientific">Nitrincola tapanii</name>
    <dbReference type="NCBI Taxonomy" id="1708751"/>
    <lineage>
        <taxon>Bacteria</taxon>
        <taxon>Pseudomonadati</taxon>
        <taxon>Pseudomonadota</taxon>
        <taxon>Gammaproteobacteria</taxon>
        <taxon>Oceanospirillales</taxon>
        <taxon>Oceanospirillaceae</taxon>
        <taxon>Nitrincola</taxon>
    </lineage>
</organism>
<dbReference type="InterPro" id="IPR017932">
    <property type="entry name" value="GATase_2_dom"/>
</dbReference>
<accession>A0A5A9W2K7</accession>
<name>A0A5A9W2K7_9GAMM</name>
<sequence>MCGILGVFQPGQTPDPQWIEAMLLRLAHRGPDGQGRFLEGPVGLGHARLSIIDLEQGQQPLFSQDERYVLVANGEIYNAPELRADQMAQGYRFRSGSDCEAILPFAGQAPERLAQALEGMFAFALYDRQAQSLTLVRDRFGIKPLYYCLLQPGLAFASEIKALLPCLPTPQVDSLAIARFLQINFNAGEKTAFQGIQRLPPGGYLHMDAQGRITQGVWWSLTEQLARTTPFKGSLNDAVEVFDQKLQASLNRHLRSDVPVGLFLSGGVDSGILATELARLPAQQGRPKAWSLGFESDSVQDEAQAAAEIAQASGLELELIRVNPIDLFQRLVYTTWAADELMGDFASLPTLVLAEAASQSHKVVLSGEGGDEVFAGYGRYRMSSVQRWFYALRAPGSGGFRTRGRFDRKALLAWMRPELRESLQQHWREPFQRSWHEARHLGHLQRMQSTDIHTWLVDDLLVKADRMLMVEGVEGRVPYLDTELALWGLSLPPALKIQGRLGKQVPRAWLAQHQAGVNATGRKKGFSVPVVDWVRSLNRQQMVYVFQRSELIQQGFDLAVVQAYLQKAPLLSKQVVEPLAALLQLAIWEKLFLQHAGRQPPKRVEPLSWLLDSE</sequence>
<gene>
    <name evidence="12" type="primary">asnB</name>
    <name evidence="12" type="ORF">E1H14_08775</name>
</gene>
<feature type="active site" description="For GATase activity" evidence="8">
    <location>
        <position position="2"/>
    </location>
</feature>
<dbReference type="Gene3D" id="3.60.20.10">
    <property type="entry name" value="Glutamine Phosphoribosylpyrophosphate, subunit 1, domain 1"/>
    <property type="match status" value="1"/>
</dbReference>
<dbReference type="InterPro" id="IPR033738">
    <property type="entry name" value="AsnB_N"/>
</dbReference>
<proteinExistence type="inferred from homology"/>
<protein>
    <recommendedName>
        <fullName evidence="3">asparagine synthase (glutamine-hydrolyzing)</fullName>
        <ecNumber evidence="3">6.3.5.4</ecNumber>
    </recommendedName>
</protein>
<dbReference type="AlphaFoldDB" id="A0A5A9W2K7"/>
<dbReference type="GO" id="GO:0004066">
    <property type="term" value="F:asparagine synthase (glutamine-hydrolyzing) activity"/>
    <property type="evidence" value="ECO:0007669"/>
    <property type="project" value="UniProtKB-EC"/>
</dbReference>